<feature type="domain" description="GGDEF" evidence="2">
    <location>
        <begin position="203"/>
        <end position="312"/>
    </location>
</feature>
<dbReference type="PANTHER" id="PTHR46663">
    <property type="entry name" value="DIGUANYLATE CYCLASE DGCT-RELATED"/>
    <property type="match status" value="1"/>
</dbReference>
<organism evidence="3 4">
    <name type="scientific">Vreelandella andesensis</name>
    <dbReference type="NCBI Taxonomy" id="447567"/>
    <lineage>
        <taxon>Bacteria</taxon>
        <taxon>Pseudomonadati</taxon>
        <taxon>Pseudomonadota</taxon>
        <taxon>Gammaproteobacteria</taxon>
        <taxon>Oceanospirillales</taxon>
        <taxon>Halomonadaceae</taxon>
        <taxon>Vreelandella</taxon>
    </lineage>
</organism>
<sequence>MKKNVMLCGGCQSNNAQKVRNDAGQDVDERLHSIESALQAEKDWAKATLNSIGDAVLTTDLNCRITYLNRVAEALTGWPSAEALGMPLDQVLTLVNNQTFQTTANPARRAMEENRTVGLAIGCVLIRQNGSQLEIEDSAAPIHDSHGTTVGAVIVFHDAQHSLARAEQLAYQAQCDALTGLPNRFLFAERLARAIGLAKRHQHHVGLIYLDVDNFKTVNDSLGHATGDCLLQVVASHLRKCIRDTDTVCRYGGDEFIVLLSEIEKLSDAVSVAEKILHALAMPCCVGHYQLSINVSIGISGDFQPSCPNGCL</sequence>
<dbReference type="Gene3D" id="3.30.70.270">
    <property type="match status" value="1"/>
</dbReference>
<dbReference type="SMART" id="SM00091">
    <property type="entry name" value="PAS"/>
    <property type="match status" value="1"/>
</dbReference>
<dbReference type="Pfam" id="PF00989">
    <property type="entry name" value="PAS"/>
    <property type="match status" value="1"/>
</dbReference>
<dbReference type="InterPro" id="IPR000014">
    <property type="entry name" value="PAS"/>
</dbReference>
<dbReference type="NCBIfam" id="TIGR00229">
    <property type="entry name" value="sensory_box"/>
    <property type="match status" value="1"/>
</dbReference>
<reference evidence="3 4" key="1">
    <citation type="submission" date="2018-12" db="EMBL/GenBank/DDBJ databases">
        <title>three novel Halomonas strain isolated from plants.</title>
        <authorList>
            <person name="Sun C."/>
        </authorList>
    </citation>
    <scope>NUCLEOTIDE SEQUENCE [LARGE SCALE GENOMIC DNA]</scope>
    <source>
        <strain evidence="3 4">DSM 19434</strain>
    </source>
</reference>
<accession>A0A433KFA8</accession>
<dbReference type="AlphaFoldDB" id="A0A433KFA8"/>
<dbReference type="InterPro" id="IPR013767">
    <property type="entry name" value="PAS_fold"/>
</dbReference>
<evidence type="ECO:0000259" key="1">
    <source>
        <dbReference type="PROSITE" id="PS50112"/>
    </source>
</evidence>
<dbReference type="PANTHER" id="PTHR46663:SF3">
    <property type="entry name" value="SLL0267 PROTEIN"/>
    <property type="match status" value="1"/>
</dbReference>
<dbReference type="SMART" id="SM00267">
    <property type="entry name" value="GGDEF"/>
    <property type="match status" value="1"/>
</dbReference>
<dbReference type="Proteomes" id="UP000287336">
    <property type="component" value="Unassembled WGS sequence"/>
</dbReference>
<evidence type="ECO:0000259" key="2">
    <source>
        <dbReference type="PROSITE" id="PS50887"/>
    </source>
</evidence>
<protein>
    <submittedName>
        <fullName evidence="3">Diguanylate cyclase</fullName>
    </submittedName>
</protein>
<dbReference type="InterPro" id="IPR035965">
    <property type="entry name" value="PAS-like_dom_sf"/>
</dbReference>
<name>A0A433KFA8_9GAMM</name>
<proteinExistence type="predicted"/>
<dbReference type="Gene3D" id="3.30.450.20">
    <property type="entry name" value="PAS domain"/>
    <property type="match status" value="1"/>
</dbReference>
<dbReference type="Pfam" id="PF00990">
    <property type="entry name" value="GGDEF"/>
    <property type="match status" value="1"/>
</dbReference>
<evidence type="ECO:0000313" key="4">
    <source>
        <dbReference type="Proteomes" id="UP000287336"/>
    </source>
</evidence>
<dbReference type="PROSITE" id="PS50887">
    <property type="entry name" value="GGDEF"/>
    <property type="match status" value="1"/>
</dbReference>
<evidence type="ECO:0000313" key="3">
    <source>
        <dbReference type="EMBL" id="RUR26855.1"/>
    </source>
</evidence>
<dbReference type="EMBL" id="RZHG01000030">
    <property type="protein sequence ID" value="RUR26855.1"/>
    <property type="molecule type" value="Genomic_DNA"/>
</dbReference>
<dbReference type="NCBIfam" id="TIGR00254">
    <property type="entry name" value="GGDEF"/>
    <property type="match status" value="1"/>
</dbReference>
<dbReference type="PROSITE" id="PS50112">
    <property type="entry name" value="PAS"/>
    <property type="match status" value="1"/>
</dbReference>
<comment type="caution">
    <text evidence="3">The sequence shown here is derived from an EMBL/GenBank/DDBJ whole genome shotgun (WGS) entry which is preliminary data.</text>
</comment>
<dbReference type="InterPro" id="IPR029787">
    <property type="entry name" value="Nucleotide_cyclase"/>
</dbReference>
<dbReference type="RefSeq" id="WP_126949139.1">
    <property type="nucleotide sequence ID" value="NZ_RZHG01000030.1"/>
</dbReference>
<dbReference type="InterPro" id="IPR000160">
    <property type="entry name" value="GGDEF_dom"/>
</dbReference>
<dbReference type="InterPro" id="IPR043128">
    <property type="entry name" value="Rev_trsase/Diguanyl_cyclase"/>
</dbReference>
<feature type="domain" description="PAS" evidence="1">
    <location>
        <begin position="41"/>
        <end position="114"/>
    </location>
</feature>
<keyword evidence="4" id="KW-1185">Reference proteome</keyword>
<dbReference type="SUPFAM" id="SSF55785">
    <property type="entry name" value="PYP-like sensor domain (PAS domain)"/>
    <property type="match status" value="1"/>
</dbReference>
<dbReference type="InterPro" id="IPR052163">
    <property type="entry name" value="DGC-Regulatory_Protein"/>
</dbReference>
<dbReference type="GO" id="GO:0006355">
    <property type="term" value="P:regulation of DNA-templated transcription"/>
    <property type="evidence" value="ECO:0007669"/>
    <property type="project" value="InterPro"/>
</dbReference>
<dbReference type="OrthoDB" id="5777683at2"/>
<dbReference type="CDD" id="cd01949">
    <property type="entry name" value="GGDEF"/>
    <property type="match status" value="1"/>
</dbReference>
<dbReference type="SUPFAM" id="SSF55073">
    <property type="entry name" value="Nucleotide cyclase"/>
    <property type="match status" value="1"/>
</dbReference>
<gene>
    <name evidence="3" type="ORF">ELY33_17250</name>
</gene>
<dbReference type="CDD" id="cd00130">
    <property type="entry name" value="PAS"/>
    <property type="match status" value="1"/>
</dbReference>